<proteinExistence type="predicted"/>
<feature type="transmembrane region" description="Helical" evidence="6">
    <location>
        <begin position="162"/>
        <end position="181"/>
    </location>
</feature>
<dbReference type="SUPFAM" id="SSF103473">
    <property type="entry name" value="MFS general substrate transporter"/>
    <property type="match status" value="1"/>
</dbReference>
<feature type="transmembrane region" description="Helical" evidence="6">
    <location>
        <begin position="12"/>
        <end position="31"/>
    </location>
</feature>
<evidence type="ECO:0000256" key="5">
    <source>
        <dbReference type="ARBA" id="ARBA00023136"/>
    </source>
</evidence>
<name>A0ABQ2H2K3_9PSED</name>
<evidence type="ECO:0000256" key="4">
    <source>
        <dbReference type="ARBA" id="ARBA00022989"/>
    </source>
</evidence>
<dbReference type="InterPro" id="IPR011701">
    <property type="entry name" value="MFS"/>
</dbReference>
<dbReference type="PROSITE" id="PS50850">
    <property type="entry name" value="MFS"/>
    <property type="match status" value="1"/>
</dbReference>
<feature type="transmembrane region" description="Helical" evidence="6">
    <location>
        <begin position="370"/>
        <end position="390"/>
    </location>
</feature>
<organism evidence="8 9">
    <name type="scientific">Pseudomonas asuensis</name>
    <dbReference type="NCBI Taxonomy" id="1825787"/>
    <lineage>
        <taxon>Bacteria</taxon>
        <taxon>Pseudomonadati</taxon>
        <taxon>Pseudomonadota</taxon>
        <taxon>Gammaproteobacteria</taxon>
        <taxon>Pseudomonadales</taxon>
        <taxon>Pseudomonadaceae</taxon>
        <taxon>Pseudomonas</taxon>
    </lineage>
</organism>
<feature type="transmembrane region" description="Helical" evidence="6">
    <location>
        <begin position="230"/>
        <end position="251"/>
    </location>
</feature>
<evidence type="ECO:0000256" key="1">
    <source>
        <dbReference type="ARBA" id="ARBA00004141"/>
    </source>
</evidence>
<keyword evidence="3 6" id="KW-0812">Transmembrane</keyword>
<evidence type="ECO:0000259" key="7">
    <source>
        <dbReference type="PROSITE" id="PS50850"/>
    </source>
</evidence>
<feature type="transmembrane region" description="Helical" evidence="6">
    <location>
        <begin position="290"/>
        <end position="311"/>
    </location>
</feature>
<feature type="transmembrane region" description="Helical" evidence="6">
    <location>
        <begin position="263"/>
        <end position="283"/>
    </location>
</feature>
<evidence type="ECO:0000313" key="8">
    <source>
        <dbReference type="EMBL" id="GGM29509.1"/>
    </source>
</evidence>
<feature type="domain" description="Major facilitator superfamily (MFS) profile" evidence="7">
    <location>
        <begin position="1"/>
        <end position="460"/>
    </location>
</feature>
<dbReference type="PANTHER" id="PTHR42718">
    <property type="entry name" value="MAJOR FACILITATOR SUPERFAMILY MULTIDRUG TRANSPORTER MFSC"/>
    <property type="match status" value="1"/>
</dbReference>
<evidence type="ECO:0000256" key="6">
    <source>
        <dbReference type="SAM" id="Phobius"/>
    </source>
</evidence>
<dbReference type="CDD" id="cd17321">
    <property type="entry name" value="MFS_MMR_MDR_like"/>
    <property type="match status" value="1"/>
</dbReference>
<feature type="transmembrane region" description="Helical" evidence="6">
    <location>
        <begin position="193"/>
        <end position="209"/>
    </location>
</feature>
<feature type="transmembrane region" description="Helical" evidence="6">
    <location>
        <begin position="101"/>
        <end position="123"/>
    </location>
</feature>
<keyword evidence="2" id="KW-0813">Transport</keyword>
<dbReference type="PANTHER" id="PTHR42718:SF9">
    <property type="entry name" value="MAJOR FACILITATOR SUPERFAMILY MULTIDRUG TRANSPORTER MFSC"/>
    <property type="match status" value="1"/>
</dbReference>
<dbReference type="Proteomes" id="UP000616499">
    <property type="component" value="Unassembled WGS sequence"/>
</dbReference>
<feature type="transmembrane region" description="Helical" evidence="6">
    <location>
        <begin position="129"/>
        <end position="150"/>
    </location>
</feature>
<feature type="transmembrane region" description="Helical" evidence="6">
    <location>
        <begin position="69"/>
        <end position="89"/>
    </location>
</feature>
<keyword evidence="4 6" id="KW-1133">Transmembrane helix</keyword>
<dbReference type="Gene3D" id="1.20.1250.20">
    <property type="entry name" value="MFS general substrate transporter like domains"/>
    <property type="match status" value="2"/>
</dbReference>
<dbReference type="Pfam" id="PF07690">
    <property type="entry name" value="MFS_1"/>
    <property type="match status" value="1"/>
</dbReference>
<evidence type="ECO:0000313" key="9">
    <source>
        <dbReference type="Proteomes" id="UP000616499"/>
    </source>
</evidence>
<keyword evidence="9" id="KW-1185">Reference proteome</keyword>
<gene>
    <name evidence="8" type="ORF">GCM10009425_45120</name>
</gene>
<feature type="transmembrane region" description="Helical" evidence="6">
    <location>
        <begin position="323"/>
        <end position="349"/>
    </location>
</feature>
<sequence length="482" mass="50705">MLSKELGGSASELNWVVNGYILTYGSAMMAAGSLTDIYGRRRIWLIGLAFFALVTFAIPYARSVFWIDIFRLLQGLGGAAAFAGAMSSLAQTFHGAISTRVFSLIGTTFGVGLAFGPLASGWLVEVAGWAWVFNATAIIGVAGFLLVLRTVRESMTLAGQRLDWLGAVTFTLALAAFTYGVLLAPEYGWRDGWVLGALVLSGIALAAFIRIEQRVANPMLDLSLFSSARFVGVQVLAASPAFFFVVLIVMLPARFMGIEGLTALQAGQLMIGLAAPLLVVPFLAALLSRWLTSGVLCGLGLVLVAIGLMWLGTTVGREGGAHAVLPMIVIGIGIGLPWGLMDGMAVSVVEPERAGMATGIFNAVRVSADGVAIALVGALLATLIQSGLFLSMRDVPRGVLTEVSSRAALGDLRTASTMLPNKTLAIREAYEEGFRFLLFVLAGLSVLTALLVVLLLGRIQVHAGQAPNVKDSLPAPLTPDVH</sequence>
<keyword evidence="5 6" id="KW-0472">Membrane</keyword>
<protein>
    <submittedName>
        <fullName evidence="8">MFS transporter</fullName>
    </submittedName>
</protein>
<dbReference type="InterPro" id="IPR036259">
    <property type="entry name" value="MFS_trans_sf"/>
</dbReference>
<evidence type="ECO:0000256" key="2">
    <source>
        <dbReference type="ARBA" id="ARBA00022448"/>
    </source>
</evidence>
<reference evidence="9" key="1">
    <citation type="journal article" date="2019" name="Int. J. Syst. Evol. Microbiol.">
        <title>The Global Catalogue of Microorganisms (GCM) 10K type strain sequencing project: providing services to taxonomists for standard genome sequencing and annotation.</title>
        <authorList>
            <consortium name="The Broad Institute Genomics Platform"/>
            <consortium name="The Broad Institute Genome Sequencing Center for Infectious Disease"/>
            <person name="Wu L."/>
            <person name="Ma J."/>
        </authorList>
    </citation>
    <scope>NUCLEOTIDE SEQUENCE [LARGE SCALE GENOMIC DNA]</scope>
    <source>
        <strain evidence="9">JCM 13501</strain>
    </source>
</reference>
<feature type="transmembrane region" description="Helical" evidence="6">
    <location>
        <begin position="43"/>
        <end position="63"/>
    </location>
</feature>
<dbReference type="InterPro" id="IPR020846">
    <property type="entry name" value="MFS_dom"/>
</dbReference>
<evidence type="ECO:0000256" key="3">
    <source>
        <dbReference type="ARBA" id="ARBA00022692"/>
    </source>
</evidence>
<feature type="transmembrane region" description="Helical" evidence="6">
    <location>
        <begin position="436"/>
        <end position="456"/>
    </location>
</feature>
<accession>A0ABQ2H2K3</accession>
<comment type="subcellular location">
    <subcellularLocation>
        <location evidence="1">Membrane</location>
        <topology evidence="1">Multi-pass membrane protein</topology>
    </subcellularLocation>
</comment>
<comment type="caution">
    <text evidence="8">The sequence shown here is derived from an EMBL/GenBank/DDBJ whole genome shotgun (WGS) entry which is preliminary data.</text>
</comment>
<dbReference type="EMBL" id="BMNW01000016">
    <property type="protein sequence ID" value="GGM29509.1"/>
    <property type="molecule type" value="Genomic_DNA"/>
</dbReference>